<dbReference type="InterPro" id="IPR050194">
    <property type="entry name" value="Glycosyltransferase_grp1"/>
</dbReference>
<gene>
    <name evidence="2" type="ORF">JIN84_16040</name>
</gene>
<proteinExistence type="predicted"/>
<feature type="domain" description="Glycosyl transferase family 1" evidence="1">
    <location>
        <begin position="222"/>
        <end position="365"/>
    </location>
</feature>
<evidence type="ECO:0000259" key="1">
    <source>
        <dbReference type="Pfam" id="PF00534"/>
    </source>
</evidence>
<dbReference type="CDD" id="cd03801">
    <property type="entry name" value="GT4_PimA-like"/>
    <property type="match status" value="1"/>
</dbReference>
<dbReference type="SUPFAM" id="SSF53756">
    <property type="entry name" value="UDP-Glycosyltransferase/glycogen phosphorylase"/>
    <property type="match status" value="1"/>
</dbReference>
<dbReference type="Proteomes" id="UP000600139">
    <property type="component" value="Unassembled WGS sequence"/>
</dbReference>
<dbReference type="AlphaFoldDB" id="A0A934VCM6"/>
<protein>
    <submittedName>
        <fullName evidence="2">Glycosyltransferase family 4 protein</fullName>
    </submittedName>
</protein>
<dbReference type="Gene3D" id="3.40.50.2000">
    <property type="entry name" value="Glycogen Phosphorylase B"/>
    <property type="match status" value="2"/>
</dbReference>
<dbReference type="PANTHER" id="PTHR45947:SF3">
    <property type="entry name" value="SULFOQUINOVOSYL TRANSFERASE SQD2"/>
    <property type="match status" value="1"/>
</dbReference>
<reference evidence="2" key="1">
    <citation type="submission" date="2021-01" db="EMBL/GenBank/DDBJ databases">
        <title>Modified the classification status of verrucomicrobia.</title>
        <authorList>
            <person name="Feng X."/>
        </authorList>
    </citation>
    <scope>NUCLEOTIDE SEQUENCE</scope>
    <source>
        <strain evidence="2">JCM 18052</strain>
    </source>
</reference>
<dbReference type="PANTHER" id="PTHR45947">
    <property type="entry name" value="SULFOQUINOVOSYL TRANSFERASE SQD2"/>
    <property type="match status" value="1"/>
</dbReference>
<name>A0A934VCM6_9BACT</name>
<organism evidence="2 3">
    <name type="scientific">Luteolibacter yonseiensis</name>
    <dbReference type="NCBI Taxonomy" id="1144680"/>
    <lineage>
        <taxon>Bacteria</taxon>
        <taxon>Pseudomonadati</taxon>
        <taxon>Verrucomicrobiota</taxon>
        <taxon>Verrucomicrobiia</taxon>
        <taxon>Verrucomicrobiales</taxon>
        <taxon>Verrucomicrobiaceae</taxon>
        <taxon>Luteolibacter</taxon>
    </lineage>
</organism>
<dbReference type="Pfam" id="PF00534">
    <property type="entry name" value="Glycos_transf_1"/>
    <property type="match status" value="1"/>
</dbReference>
<accession>A0A934VCM6</accession>
<keyword evidence="3" id="KW-1185">Reference proteome</keyword>
<evidence type="ECO:0000313" key="3">
    <source>
        <dbReference type="Proteomes" id="UP000600139"/>
    </source>
</evidence>
<dbReference type="GO" id="GO:0016757">
    <property type="term" value="F:glycosyltransferase activity"/>
    <property type="evidence" value="ECO:0007669"/>
    <property type="project" value="InterPro"/>
</dbReference>
<evidence type="ECO:0000313" key="2">
    <source>
        <dbReference type="EMBL" id="MBK1817131.1"/>
    </source>
</evidence>
<sequence>MTTQPDKGITVVDWGGFRKELAGELHKRGLLARYLTTNPRWKAAQSGIPAELIRSRSFYRYLEAGLARSPALEKKFASALKLMKDRNFVRFVPDNIVPGTTVCFLSGSGEGVLRARENGRLEQPVKCILQRGSAHITWLEDLLDREYAVLGIRRKRLAAYYLEKEEYEYSFADRIVVPSAVAAKTYVSRGVDPEKISVISLGAPPLPPRQDVADKSRALQGKLIYVGQLSVRKGFHILAEVLRTSKAVKELIVIGNVVDPEVVAALKDDPRVVWKGALPREQVMKELAHADALVLPSVEDGFGRVVTEAFVAGIPAIVSDCCGASEVVLKTGGGIVYDATSREELRDAIERLLTDEAFNRSCREAIASGTGSSGGWEEYTTGFLNVVEQTRSR</sequence>
<dbReference type="RefSeq" id="WP_200352085.1">
    <property type="nucleotide sequence ID" value="NZ_BAABHZ010000001.1"/>
</dbReference>
<dbReference type="InterPro" id="IPR001296">
    <property type="entry name" value="Glyco_trans_1"/>
</dbReference>
<dbReference type="EMBL" id="JAENIK010000012">
    <property type="protein sequence ID" value="MBK1817131.1"/>
    <property type="molecule type" value="Genomic_DNA"/>
</dbReference>
<comment type="caution">
    <text evidence="2">The sequence shown here is derived from an EMBL/GenBank/DDBJ whole genome shotgun (WGS) entry which is preliminary data.</text>
</comment>